<evidence type="ECO:0000256" key="1">
    <source>
        <dbReference type="HAMAP-Rule" id="MF_02216"/>
    </source>
</evidence>
<comment type="function">
    <text evidence="1">Required for efficient ubiquinone (coenzyme Q) biosynthesis. UbiK is probably an accessory factor of Ubi enzymes and facilitates ubiquinone biosynthesis by acting as an assembly factor, a targeting factor, or both.</text>
</comment>
<organism evidence="2 3">
    <name type="scientific">Acidihalobacter yilgarnensis</name>
    <dbReference type="NCBI Taxonomy" id="2819280"/>
    <lineage>
        <taxon>Bacteria</taxon>
        <taxon>Pseudomonadati</taxon>
        <taxon>Pseudomonadota</taxon>
        <taxon>Gammaproteobacteria</taxon>
        <taxon>Chromatiales</taxon>
        <taxon>Ectothiorhodospiraceae</taxon>
        <taxon>Acidihalobacter</taxon>
    </lineage>
</organism>
<dbReference type="HAMAP" id="MF_02216">
    <property type="entry name" value="UbiK"/>
    <property type="match status" value="1"/>
</dbReference>
<dbReference type="PANTHER" id="PTHR38040">
    <property type="entry name" value="UBIQUINONE BIOSYNTHESIS ACCESSORY FACTOR UBIK"/>
    <property type="match status" value="1"/>
</dbReference>
<dbReference type="GO" id="GO:0005737">
    <property type="term" value="C:cytoplasm"/>
    <property type="evidence" value="ECO:0007669"/>
    <property type="project" value="UniProtKB-SubCell"/>
</dbReference>
<keyword evidence="1" id="KW-0963">Cytoplasm</keyword>
<dbReference type="Pfam" id="PF04380">
    <property type="entry name" value="BMFP"/>
    <property type="match status" value="1"/>
</dbReference>
<comment type="pathway">
    <text evidence="1">Cofactor biosynthesis; ubiquinone biosynthesis.</text>
</comment>
<evidence type="ECO:0000313" key="3">
    <source>
        <dbReference type="Proteomes" id="UP000095401"/>
    </source>
</evidence>
<dbReference type="UniPathway" id="UPA00232"/>
<proteinExistence type="inferred from homology"/>
<dbReference type="PANTHER" id="PTHR38040:SF1">
    <property type="entry name" value="UBIQUINONE BIOSYNTHESIS ACCESSORY FACTOR UBIK"/>
    <property type="match status" value="1"/>
</dbReference>
<protein>
    <recommendedName>
        <fullName evidence="1">Ubiquinone biosynthesis accessory factor UbiK</fullName>
    </recommendedName>
</protein>
<dbReference type="AlphaFoldDB" id="A0A1D8IRP5"/>
<comment type="subcellular location">
    <subcellularLocation>
        <location evidence="1">Cytoplasm</location>
    </subcellularLocation>
</comment>
<keyword evidence="3" id="KW-1185">Reference proteome</keyword>
<keyword evidence="1" id="KW-0831">Ubiquinone biosynthesis</keyword>
<reference evidence="3" key="1">
    <citation type="submission" date="2016-09" db="EMBL/GenBank/DDBJ databases">
        <title>Acidihalobacter prosperus F5.</title>
        <authorList>
            <person name="Khaleque H.N."/>
            <person name="Ramsay J.P."/>
            <person name="Kaksonen A.H."/>
            <person name="Boxall N.J."/>
            <person name="Watkin E.L.J."/>
        </authorList>
    </citation>
    <scope>NUCLEOTIDE SEQUENCE [LARGE SCALE GENOMIC DNA]</scope>
    <source>
        <strain evidence="3">F5</strain>
    </source>
</reference>
<gene>
    <name evidence="1" type="primary">ubiK</name>
    <name evidence="2" type="ORF">BI364_15675</name>
</gene>
<dbReference type="EMBL" id="CP017415">
    <property type="protein sequence ID" value="AOU99180.1"/>
    <property type="molecule type" value="Genomic_DNA"/>
</dbReference>
<dbReference type="Proteomes" id="UP000095401">
    <property type="component" value="Chromosome"/>
</dbReference>
<sequence length="92" mass="10303">MFEKRPFDDFASKLGKAVPDSLRTAQQDVGKTVRAGLSGAMQRLDLVSREEFEVQSAVLARTREKLERMETRVRLLEEKLGITPPSTQAPGE</sequence>
<name>A0A1D8IRP5_9GAMM</name>
<dbReference type="KEGG" id="aprs:BI364_15675"/>
<evidence type="ECO:0000313" key="2">
    <source>
        <dbReference type="EMBL" id="AOU99180.1"/>
    </source>
</evidence>
<comment type="similarity">
    <text evidence="1">Belongs to the UbiK family.</text>
</comment>
<accession>A0A1D8IRP5</accession>
<dbReference type="InterPro" id="IPR007475">
    <property type="entry name" value="UbiK"/>
</dbReference>
<dbReference type="GO" id="GO:0006744">
    <property type="term" value="P:ubiquinone biosynthetic process"/>
    <property type="evidence" value="ECO:0007669"/>
    <property type="project" value="UniProtKB-UniRule"/>
</dbReference>
<dbReference type="RefSeq" id="WP_070079532.1">
    <property type="nucleotide sequence ID" value="NZ_CP017415.1"/>
</dbReference>